<dbReference type="PANTHER" id="PTHR33085:SF62">
    <property type="entry name" value="OS03G0632600 PROTEIN"/>
    <property type="match status" value="1"/>
</dbReference>
<dbReference type="OrthoDB" id="645215at2759"/>
<feature type="compositionally biased region" description="Basic and acidic residues" evidence="1">
    <location>
        <begin position="441"/>
        <end position="451"/>
    </location>
</feature>
<organism evidence="2 3">
    <name type="scientific">Digitaria exilis</name>
    <dbReference type="NCBI Taxonomy" id="1010633"/>
    <lineage>
        <taxon>Eukaryota</taxon>
        <taxon>Viridiplantae</taxon>
        <taxon>Streptophyta</taxon>
        <taxon>Embryophyta</taxon>
        <taxon>Tracheophyta</taxon>
        <taxon>Spermatophyta</taxon>
        <taxon>Magnoliopsida</taxon>
        <taxon>Liliopsida</taxon>
        <taxon>Poales</taxon>
        <taxon>Poaceae</taxon>
        <taxon>PACMAD clade</taxon>
        <taxon>Panicoideae</taxon>
        <taxon>Panicodae</taxon>
        <taxon>Paniceae</taxon>
        <taxon>Anthephorinae</taxon>
        <taxon>Digitaria</taxon>
    </lineage>
</organism>
<protein>
    <submittedName>
        <fullName evidence="2">Uncharacterized protein</fullName>
    </submittedName>
</protein>
<evidence type="ECO:0000313" key="2">
    <source>
        <dbReference type="EMBL" id="KAF8762322.1"/>
    </source>
</evidence>
<gene>
    <name evidence="2" type="ORF">HU200_009592</name>
</gene>
<dbReference type="AlphaFoldDB" id="A0A835FKR4"/>
<dbReference type="PANTHER" id="PTHR33085">
    <property type="entry name" value="OS12G0113100 PROTEIN-RELATED"/>
    <property type="match status" value="1"/>
</dbReference>
<evidence type="ECO:0000313" key="3">
    <source>
        <dbReference type="Proteomes" id="UP000636709"/>
    </source>
</evidence>
<sequence>MTHLYLILDDWESGYSFRMIDCSSNDSAWLIPGGIVPGGIAREAGTSLPRPFFCLNAERRMHMHFASIGSKILAMPPSAEDDNIDIGGVCLDVHTRGVIFVPRHANQHRPMYFHIGRRLFALDCSFFQFLDMQVLDSPGIKVPWCDLPKPPFDPSFAISHALLPNEETIFVSVGFIGPDATFSFHIAEDGSMDWKRISNWMMPFRGRAYFDHKLDTWIGLPMLGVKRGYICSCQLKSGTTEHRPEVKYSNEYLFSGDPAETHIGATLVCMGQKDKYCLIESVGVKYLKQEEYNFKQENEYFRSARHPPCRALPPVPSLVAPHGRRHSLLVLRPPAVAPIGGYWGLEPWSTGKRELCRASFPSQAEPEQLGSVGKLARSGRSRMRWDLETLKQIRSSRRCNSRGHAMSPSHSHNSPPAGPVTGGETTDDPRAVAPRRRRPRSPPEKSYCRCR</sequence>
<name>A0A835FKR4_9POAL</name>
<accession>A0A835FKR4</accession>
<keyword evidence="3" id="KW-1185">Reference proteome</keyword>
<reference evidence="2" key="1">
    <citation type="submission" date="2020-07" db="EMBL/GenBank/DDBJ databases">
        <title>Genome sequence and genetic diversity analysis of an under-domesticated orphan crop, white fonio (Digitaria exilis).</title>
        <authorList>
            <person name="Bennetzen J.L."/>
            <person name="Chen S."/>
            <person name="Ma X."/>
            <person name="Wang X."/>
            <person name="Yssel A.E.J."/>
            <person name="Chaluvadi S.R."/>
            <person name="Johnson M."/>
            <person name="Gangashetty P."/>
            <person name="Hamidou F."/>
            <person name="Sanogo M.D."/>
            <person name="Zwaenepoel A."/>
            <person name="Wallace J."/>
            <person name="Van De Peer Y."/>
            <person name="Van Deynze A."/>
        </authorList>
    </citation>
    <scope>NUCLEOTIDE SEQUENCE</scope>
    <source>
        <tissue evidence="2">Leaves</tissue>
    </source>
</reference>
<proteinExistence type="predicted"/>
<feature type="region of interest" description="Disordered" evidence="1">
    <location>
        <begin position="394"/>
        <end position="451"/>
    </location>
</feature>
<evidence type="ECO:0000256" key="1">
    <source>
        <dbReference type="SAM" id="MobiDB-lite"/>
    </source>
</evidence>
<dbReference type="Proteomes" id="UP000636709">
    <property type="component" value="Unassembled WGS sequence"/>
</dbReference>
<dbReference type="Pfam" id="PF07893">
    <property type="entry name" value="DUF1668"/>
    <property type="match status" value="1"/>
</dbReference>
<comment type="caution">
    <text evidence="2">The sequence shown here is derived from an EMBL/GenBank/DDBJ whole genome shotgun (WGS) entry which is preliminary data.</text>
</comment>
<dbReference type="InterPro" id="IPR012871">
    <property type="entry name" value="DUF1668_ORYSA"/>
</dbReference>
<dbReference type="EMBL" id="JACEFO010000641">
    <property type="protein sequence ID" value="KAF8762322.1"/>
    <property type="molecule type" value="Genomic_DNA"/>
</dbReference>